<dbReference type="Proteomes" id="UP000032722">
    <property type="component" value="Chromosome"/>
</dbReference>
<organism evidence="4">
    <name type="scientific">Mycoplasmopsis gallinacea</name>
    <dbReference type="NCBI Taxonomy" id="29556"/>
    <lineage>
        <taxon>Bacteria</taxon>
        <taxon>Bacillati</taxon>
        <taxon>Mycoplasmatota</taxon>
        <taxon>Mycoplasmoidales</taxon>
        <taxon>Metamycoplasmataceae</taxon>
        <taxon>Mycoplasmopsis</taxon>
    </lineage>
</organism>
<dbReference type="EMBL" id="CP011021">
    <property type="protein sequence ID" value="AKA49951.1"/>
    <property type="molecule type" value="Genomic_DNA"/>
</dbReference>
<dbReference type="KEGG" id="mgb:VO56_01640"/>
<dbReference type="HOGENOM" id="CLU_803686_0_0_14"/>
<evidence type="ECO:0000256" key="2">
    <source>
        <dbReference type="SAM" id="SignalP"/>
    </source>
</evidence>
<dbReference type="AlphaFoldDB" id="A0A0D5ZJH5"/>
<feature type="signal peptide" evidence="2">
    <location>
        <begin position="1"/>
        <end position="18"/>
    </location>
</feature>
<evidence type="ECO:0008006" key="5">
    <source>
        <dbReference type="Google" id="ProtNLM"/>
    </source>
</evidence>
<accession>A0A0D5ZJH5</accession>
<feature type="coiled-coil region" evidence="1">
    <location>
        <begin position="158"/>
        <end position="188"/>
    </location>
</feature>
<feature type="coiled-coil region" evidence="1">
    <location>
        <begin position="291"/>
        <end position="342"/>
    </location>
</feature>
<dbReference type="PROSITE" id="PS51257">
    <property type="entry name" value="PROKAR_LIPOPROTEIN"/>
    <property type="match status" value="1"/>
</dbReference>
<evidence type="ECO:0000256" key="1">
    <source>
        <dbReference type="SAM" id="Coils"/>
    </source>
</evidence>
<keyword evidence="1" id="KW-0175">Coiled coil</keyword>
<proteinExistence type="predicted"/>
<keyword evidence="2" id="KW-0732">Signal</keyword>
<evidence type="ECO:0000313" key="4">
    <source>
        <dbReference type="Proteomes" id="UP000032722"/>
    </source>
</evidence>
<gene>
    <name evidence="3" type="ORF">VO56_01640</name>
</gene>
<feature type="chain" id="PRO_5002300379" description="Lipoprotein" evidence="2">
    <location>
        <begin position="19"/>
        <end position="345"/>
    </location>
</feature>
<dbReference type="PATRIC" id="fig|29556.3.peg.333"/>
<evidence type="ECO:0000313" key="3">
    <source>
        <dbReference type="EMBL" id="AKA49951.1"/>
    </source>
</evidence>
<reference evidence="3 4" key="1">
    <citation type="journal article" date="2015" name="Genome Announc.">
        <title>Complete Genome Sequence of Mycoplasma meleagridis, a Possible Emerging Pathogen in Chickens.</title>
        <authorList>
            <person name="Abolnik C."/>
        </authorList>
    </citation>
    <scope>NUCLEOTIDE SEQUENCE [LARGE SCALE GENOMIC DNA]</scope>
    <source>
        <strain evidence="3 4">B2096 8B</strain>
    </source>
</reference>
<protein>
    <recommendedName>
        <fullName evidence="5">Lipoprotein</fullName>
    </recommendedName>
</protein>
<sequence>MKKIIFSLGVLTSFTSVASVISCNDTNKPVNDQPFTYVDKHDIKISNYSKLSSLPETKRNLVNKVKETFESYANFLNVNLDKNQADGRFASYKKYKKLIWSSQNSVRATLLKIINKLNPQNPEQGKELLKAKIEHFYQHLNLYDDIFYLIEDFDSVFYEDLENKYQNLNKLKKYLEDTLDSKSQIENQSSEVYLTAVLEQIEKELNNKFFDNQKFNNASEETHEHNENNHDHNHDHVHDDGGNGHGHSHALANLMNLVNNLLKQFSETNIDQENSDESIKAKLTQLATEQNIDLTNEINAFVNALKQFKAEYNQNNIKNNYINALKNEVENLKAKIDSVKQLINA</sequence>
<name>A0A0D5ZJH5_9BACT</name>